<dbReference type="STRING" id="933084.A0A067PH46"/>
<dbReference type="OrthoDB" id="661148at2759"/>
<dbReference type="CDD" id="cd02249">
    <property type="entry name" value="ZZ"/>
    <property type="match status" value="1"/>
</dbReference>
<dbReference type="GO" id="GO:0016235">
    <property type="term" value="C:aggresome"/>
    <property type="evidence" value="ECO:0007669"/>
    <property type="project" value="TreeGrafter"/>
</dbReference>
<dbReference type="CDD" id="cd02340">
    <property type="entry name" value="ZZ_NBR1_like"/>
    <property type="match status" value="3"/>
</dbReference>
<dbReference type="Pfam" id="PF00569">
    <property type="entry name" value="ZZ"/>
    <property type="match status" value="4"/>
</dbReference>
<feature type="compositionally biased region" description="Polar residues" evidence="5">
    <location>
        <begin position="231"/>
        <end position="248"/>
    </location>
</feature>
<dbReference type="PROSITE" id="PS50135">
    <property type="entry name" value="ZF_ZZ_2"/>
    <property type="match status" value="4"/>
</dbReference>
<dbReference type="EMBL" id="KL197729">
    <property type="protein sequence ID" value="KDQ54238.1"/>
    <property type="molecule type" value="Genomic_DNA"/>
</dbReference>
<feature type="region of interest" description="Disordered" evidence="5">
    <location>
        <begin position="226"/>
        <end position="268"/>
    </location>
</feature>
<dbReference type="Proteomes" id="UP000027265">
    <property type="component" value="Unassembled WGS sequence"/>
</dbReference>
<evidence type="ECO:0000256" key="4">
    <source>
        <dbReference type="PROSITE-ProRule" id="PRU00228"/>
    </source>
</evidence>
<name>A0A067PH46_9AGAM</name>
<feature type="domain" description="ZZ-type" evidence="6">
    <location>
        <begin position="273"/>
        <end position="325"/>
    </location>
</feature>
<dbReference type="GO" id="GO:0070530">
    <property type="term" value="F:K63-linked polyubiquitin modification-dependent protein binding"/>
    <property type="evidence" value="ECO:0007669"/>
    <property type="project" value="TreeGrafter"/>
</dbReference>
<gene>
    <name evidence="7" type="ORF">JAAARDRAFT_80294</name>
</gene>
<dbReference type="InterPro" id="IPR043145">
    <property type="entry name" value="Znf_ZZ_sf"/>
</dbReference>
<accession>A0A067PH46</accession>
<organism evidence="7 8">
    <name type="scientific">Jaapia argillacea MUCL 33604</name>
    <dbReference type="NCBI Taxonomy" id="933084"/>
    <lineage>
        <taxon>Eukaryota</taxon>
        <taxon>Fungi</taxon>
        <taxon>Dikarya</taxon>
        <taxon>Basidiomycota</taxon>
        <taxon>Agaricomycotina</taxon>
        <taxon>Agaricomycetes</taxon>
        <taxon>Agaricomycetidae</taxon>
        <taxon>Jaapiales</taxon>
        <taxon>Jaapiaceae</taxon>
        <taxon>Jaapia</taxon>
    </lineage>
</organism>
<dbReference type="Gene3D" id="3.30.60.90">
    <property type="match status" value="4"/>
</dbReference>
<dbReference type="PROSITE" id="PS01357">
    <property type="entry name" value="ZF_ZZ_1"/>
    <property type="match status" value="3"/>
</dbReference>
<dbReference type="GO" id="GO:0005080">
    <property type="term" value="F:protein kinase C binding"/>
    <property type="evidence" value="ECO:0007669"/>
    <property type="project" value="TreeGrafter"/>
</dbReference>
<evidence type="ECO:0000259" key="6">
    <source>
        <dbReference type="PROSITE" id="PS50135"/>
    </source>
</evidence>
<sequence>MPSFSQLLHFDSDDYRRDLLKRSDREILAGIYKKRRQIASSSISMGSGVAMAIPTHGMSLLVAGHGARRLDVAHQKLQVLDSDWSRRGYSDPEFRVKDVLIPIAVGAVCLSLGAGVDAVYSHAGIEAVNAASGMGAHQVLHEGIHGQLDNSASISALGHSAISGVGDGISQGAGALVGHPFIAPGVTDDLSAAHAMGVYAGAHGFRSAVEKLVPTGRVNVDDQVRRYRLPRSTSPLTRTGMKPSSNTKSSKEVAFPRSRTPQAREPKPDLYRDDGASCDFCKLGISTERYKCLNCPDFDVCSQCFGTTPWRHPYHSFVKVTHPGDIIRPNPLSRFTIHHAHCDNCFHPIIGTRFKCMHPDCSGYDLCDDCEALPITVHPANHPMLKMKTADLNSTNTDDDQTLLVRFRPSSMSGSKPAAGTNHNARCDLCKSPIRGNRYKCLNCPDFDLCSYCFIIFPERHPDHHFVKITNPDNLIKRNSISPSEVHGAWCDNCSSQILGVRYKCMHPDCPDYDLCENCEALPIAIHPVNHTMLKMKTPASIIVRRR</sequence>
<dbReference type="GO" id="GO:0035973">
    <property type="term" value="P:aggrephagy"/>
    <property type="evidence" value="ECO:0007669"/>
    <property type="project" value="TreeGrafter"/>
</dbReference>
<dbReference type="PANTHER" id="PTHR15090">
    <property type="entry name" value="SEQUESTOSOME 1-RELATED"/>
    <property type="match status" value="1"/>
</dbReference>
<evidence type="ECO:0000256" key="1">
    <source>
        <dbReference type="ARBA" id="ARBA00022723"/>
    </source>
</evidence>
<keyword evidence="2 4" id="KW-0863">Zinc-finger</keyword>
<dbReference type="GO" id="GO:0007032">
    <property type="term" value="P:endosome organization"/>
    <property type="evidence" value="ECO:0007669"/>
    <property type="project" value="TreeGrafter"/>
</dbReference>
<keyword evidence="3" id="KW-0862">Zinc</keyword>
<evidence type="ECO:0000256" key="5">
    <source>
        <dbReference type="SAM" id="MobiDB-lite"/>
    </source>
</evidence>
<dbReference type="GO" id="GO:0044753">
    <property type="term" value="C:amphisome"/>
    <property type="evidence" value="ECO:0007669"/>
    <property type="project" value="TreeGrafter"/>
</dbReference>
<dbReference type="GO" id="GO:0000423">
    <property type="term" value="P:mitophagy"/>
    <property type="evidence" value="ECO:0007669"/>
    <property type="project" value="TreeGrafter"/>
</dbReference>
<dbReference type="SMART" id="SM00291">
    <property type="entry name" value="ZnF_ZZ"/>
    <property type="match status" value="4"/>
</dbReference>
<evidence type="ECO:0000313" key="8">
    <source>
        <dbReference type="Proteomes" id="UP000027265"/>
    </source>
</evidence>
<proteinExistence type="predicted"/>
<dbReference type="GO" id="GO:0008270">
    <property type="term" value="F:zinc ion binding"/>
    <property type="evidence" value="ECO:0007669"/>
    <property type="project" value="UniProtKB-KW"/>
</dbReference>
<reference evidence="8" key="1">
    <citation type="journal article" date="2014" name="Proc. Natl. Acad. Sci. U.S.A.">
        <title>Extensive sampling of basidiomycete genomes demonstrates inadequacy of the white-rot/brown-rot paradigm for wood decay fungi.</title>
        <authorList>
            <person name="Riley R."/>
            <person name="Salamov A.A."/>
            <person name="Brown D.W."/>
            <person name="Nagy L.G."/>
            <person name="Floudas D."/>
            <person name="Held B.W."/>
            <person name="Levasseur A."/>
            <person name="Lombard V."/>
            <person name="Morin E."/>
            <person name="Otillar R."/>
            <person name="Lindquist E.A."/>
            <person name="Sun H."/>
            <person name="LaButti K.M."/>
            <person name="Schmutz J."/>
            <person name="Jabbour D."/>
            <person name="Luo H."/>
            <person name="Baker S.E."/>
            <person name="Pisabarro A.G."/>
            <person name="Walton J.D."/>
            <person name="Blanchette R.A."/>
            <person name="Henrissat B."/>
            <person name="Martin F."/>
            <person name="Cullen D."/>
            <person name="Hibbett D.S."/>
            <person name="Grigoriev I.V."/>
        </authorList>
    </citation>
    <scope>NUCLEOTIDE SEQUENCE [LARGE SCALE GENOMIC DNA]</scope>
    <source>
        <strain evidence="8">MUCL 33604</strain>
    </source>
</reference>
<dbReference type="PANTHER" id="PTHR15090:SF0">
    <property type="entry name" value="SEQUESTOSOME-1"/>
    <property type="match status" value="1"/>
</dbReference>
<keyword evidence="8" id="KW-1185">Reference proteome</keyword>
<feature type="domain" description="ZZ-type" evidence="6">
    <location>
        <begin position="337"/>
        <end position="392"/>
    </location>
</feature>
<feature type="domain" description="ZZ-type" evidence="6">
    <location>
        <begin position="422"/>
        <end position="474"/>
    </location>
</feature>
<dbReference type="HOGENOM" id="CLU_497879_0_0_1"/>
<dbReference type="InParanoid" id="A0A067PH46"/>
<dbReference type="SUPFAM" id="SSF57850">
    <property type="entry name" value="RING/U-box"/>
    <property type="match status" value="4"/>
</dbReference>
<evidence type="ECO:0000256" key="2">
    <source>
        <dbReference type="ARBA" id="ARBA00022771"/>
    </source>
</evidence>
<dbReference type="InterPro" id="IPR052260">
    <property type="entry name" value="Autophagy_Rcpt_SigReg"/>
</dbReference>
<dbReference type="AlphaFoldDB" id="A0A067PH46"/>
<evidence type="ECO:0000256" key="3">
    <source>
        <dbReference type="ARBA" id="ARBA00022833"/>
    </source>
</evidence>
<feature type="domain" description="ZZ-type" evidence="6">
    <location>
        <begin position="486"/>
        <end position="541"/>
    </location>
</feature>
<dbReference type="InterPro" id="IPR000433">
    <property type="entry name" value="Znf_ZZ"/>
</dbReference>
<protein>
    <recommendedName>
        <fullName evidence="6">ZZ-type domain-containing protein</fullName>
    </recommendedName>
</protein>
<keyword evidence="1" id="KW-0479">Metal-binding</keyword>
<evidence type="ECO:0000313" key="7">
    <source>
        <dbReference type="EMBL" id="KDQ54238.1"/>
    </source>
</evidence>